<comment type="caution">
    <text evidence="1">The sequence shown here is derived from an EMBL/GenBank/DDBJ whole genome shotgun (WGS) entry which is preliminary data.</text>
</comment>
<accession>A0AAN5CBH8</accession>
<proteinExistence type="predicted"/>
<keyword evidence="2" id="KW-1185">Reference proteome</keyword>
<dbReference type="AlphaFoldDB" id="A0AAN5CBH8"/>
<feature type="non-terminal residue" evidence="1">
    <location>
        <position position="1"/>
    </location>
</feature>
<reference evidence="2" key="1">
    <citation type="submission" date="2022-10" db="EMBL/GenBank/DDBJ databases">
        <title>Genome assembly of Pristionchus species.</title>
        <authorList>
            <person name="Yoshida K."/>
            <person name="Sommer R.J."/>
        </authorList>
    </citation>
    <scope>NUCLEOTIDE SEQUENCE [LARGE SCALE GENOMIC DNA]</scope>
    <source>
        <strain evidence="2">RS5460</strain>
    </source>
</reference>
<organism evidence="1 2">
    <name type="scientific">Pristionchus mayeri</name>
    <dbReference type="NCBI Taxonomy" id="1317129"/>
    <lineage>
        <taxon>Eukaryota</taxon>
        <taxon>Metazoa</taxon>
        <taxon>Ecdysozoa</taxon>
        <taxon>Nematoda</taxon>
        <taxon>Chromadorea</taxon>
        <taxon>Rhabditida</taxon>
        <taxon>Rhabditina</taxon>
        <taxon>Diplogasteromorpha</taxon>
        <taxon>Diplogasteroidea</taxon>
        <taxon>Neodiplogasteridae</taxon>
        <taxon>Pristionchus</taxon>
    </lineage>
</organism>
<feature type="non-terminal residue" evidence="1">
    <location>
        <position position="92"/>
    </location>
</feature>
<dbReference type="EMBL" id="BTRK01000002">
    <property type="protein sequence ID" value="GMR36034.1"/>
    <property type="molecule type" value="Genomic_DNA"/>
</dbReference>
<name>A0AAN5CBH8_9BILA</name>
<sequence length="92" mass="10410">ENRPHELSPQSENHSMADTVEAEVLKKVQNEHEYTHSEEDVDVLVSRVHELLRRRRVDEKYVGDATCNECLGGLGDSRGDCAQATDEEAEFV</sequence>
<dbReference type="Proteomes" id="UP001328107">
    <property type="component" value="Unassembled WGS sequence"/>
</dbReference>
<evidence type="ECO:0000313" key="2">
    <source>
        <dbReference type="Proteomes" id="UP001328107"/>
    </source>
</evidence>
<protein>
    <submittedName>
        <fullName evidence="1">Uncharacterized protein</fullName>
    </submittedName>
</protein>
<evidence type="ECO:0000313" key="1">
    <source>
        <dbReference type="EMBL" id="GMR36034.1"/>
    </source>
</evidence>
<gene>
    <name evidence="1" type="ORF">PMAYCL1PPCAC_06229</name>
</gene>